<proteinExistence type="inferred from homology"/>
<dbReference type="CDD" id="cd03244">
    <property type="entry name" value="ABCC_MRP_domain2"/>
    <property type="match status" value="1"/>
</dbReference>
<evidence type="ECO:0000313" key="14">
    <source>
        <dbReference type="Proteomes" id="UP000317494"/>
    </source>
</evidence>
<accession>A0A507C775</accession>
<dbReference type="EMBL" id="QEAN01000439">
    <property type="protein sequence ID" value="TPX36897.1"/>
    <property type="molecule type" value="Genomic_DNA"/>
</dbReference>
<evidence type="ECO:0000256" key="3">
    <source>
        <dbReference type="ARBA" id="ARBA00022448"/>
    </source>
</evidence>
<feature type="transmembrane region" description="Helical" evidence="10">
    <location>
        <begin position="230"/>
        <end position="260"/>
    </location>
</feature>
<feature type="transmembrane region" description="Helical" evidence="10">
    <location>
        <begin position="152"/>
        <end position="178"/>
    </location>
</feature>
<dbReference type="FunFam" id="3.40.50.300:FF:000163">
    <property type="entry name" value="Multidrug resistance-associated protein member 4"/>
    <property type="match status" value="1"/>
</dbReference>
<sequence length="690" mass="76679">MESGTIVDQGTFIQICESGKSRFSQAIREYGVNQVDDAVDDIEGDEAAGGGDVQEVSVKDLKIDDEGKRRLVMVPPATAAKSAFGQEMTQEKAVTGSVSWSTYYRYFRAGASISTGVLLMASLVVGEVAQVITDWWLARWVQQSPSAQQSAYLPAVYAALVFVQIVLSHARAIGFFLVSLRSTRAIFKVMLNKTLKAPTSFFQLNPHGRIMNRFAKDLGLSDEQLPQSAFIMAGVLVLSVCIIPYVLIIIPPLIISFIYLSKWYLACSRPVKRLESISRSPVYSAVPSTLEGLPVIRALGATDQLFSRFVDLQNNNTRMWLTFLTAARWFGFRIDTMSALFMTSVTFLAVALRDNLSLPPGLIGLMLSYCLQLIGLGQWCFRQKAETETLMTSVERILELTELASEPQPSTDDLKPSWDWPQAGHILLKDLRLTYPNADVEVLKGISAELQPGSKVGIVGRTGAGKSSVLQALFRLVEPNADSIIIDGLSVTKMSLVDLRSRISIIPQEPFCFKGTLRFNLDPFNQVDDLRLWQALEAVELKKTVEELPGKLDEPVSENGSNFSVGERQLIALTRAILRNSRIIVMDEATSNIDLYTDNLIQSAIRRKGGLFSRSTVITIAHRIGTIIDFDQLMVLDAGRLVEFGKPIDLLRQREHSWFGRMVTEMGPEAYEMFCKRAEEKERSDMSASL</sequence>
<feature type="transmembrane region" description="Helical" evidence="10">
    <location>
        <begin position="329"/>
        <end position="350"/>
    </location>
</feature>
<dbReference type="SUPFAM" id="SSF52540">
    <property type="entry name" value="P-loop containing nucleoside triphosphate hydrolases"/>
    <property type="match status" value="1"/>
</dbReference>
<dbReference type="Proteomes" id="UP000317494">
    <property type="component" value="Unassembled WGS sequence"/>
</dbReference>
<evidence type="ECO:0008006" key="15">
    <source>
        <dbReference type="Google" id="ProtNLM"/>
    </source>
</evidence>
<evidence type="ECO:0000259" key="11">
    <source>
        <dbReference type="PROSITE" id="PS50893"/>
    </source>
</evidence>
<protein>
    <recommendedName>
        <fullName evidence="15">ABC transporter domain-containing protein</fullName>
    </recommendedName>
</protein>
<dbReference type="InterPro" id="IPR027417">
    <property type="entry name" value="P-loop_NTPase"/>
</dbReference>
<dbReference type="Gene3D" id="1.20.1560.10">
    <property type="entry name" value="ABC transporter type 1, transmembrane domain"/>
    <property type="match status" value="1"/>
</dbReference>
<evidence type="ECO:0000259" key="12">
    <source>
        <dbReference type="PROSITE" id="PS50929"/>
    </source>
</evidence>
<dbReference type="GO" id="GO:0005524">
    <property type="term" value="F:ATP binding"/>
    <property type="evidence" value="ECO:0007669"/>
    <property type="project" value="UniProtKB-KW"/>
</dbReference>
<dbReference type="InterPro" id="IPR011527">
    <property type="entry name" value="ABC1_TM_dom"/>
</dbReference>
<dbReference type="AlphaFoldDB" id="A0A507C775"/>
<comment type="similarity">
    <text evidence="2">Belongs to the ABC transporter superfamily. ABCC family. Conjugate transporter (TC 3.A.1.208) subfamily.</text>
</comment>
<dbReference type="Pfam" id="PF00005">
    <property type="entry name" value="ABC_tran"/>
    <property type="match status" value="1"/>
</dbReference>
<dbReference type="InterPro" id="IPR003439">
    <property type="entry name" value="ABC_transporter-like_ATP-bd"/>
</dbReference>
<dbReference type="InterPro" id="IPR003593">
    <property type="entry name" value="AAA+_ATPase"/>
</dbReference>
<evidence type="ECO:0000256" key="9">
    <source>
        <dbReference type="ARBA" id="ARBA00023136"/>
    </source>
</evidence>
<comment type="subcellular location">
    <subcellularLocation>
        <location evidence="1">Membrane</location>
        <topology evidence="1">Multi-pass membrane protein</topology>
    </subcellularLocation>
</comment>
<feature type="transmembrane region" description="Helical" evidence="10">
    <location>
        <begin position="109"/>
        <end position="132"/>
    </location>
</feature>
<keyword evidence="14" id="KW-1185">Reference proteome</keyword>
<name>A0A507C775_9FUNG</name>
<keyword evidence="8 10" id="KW-1133">Transmembrane helix</keyword>
<feature type="domain" description="ABC transmembrane type-1" evidence="12">
    <location>
        <begin position="117"/>
        <end position="375"/>
    </location>
</feature>
<evidence type="ECO:0000256" key="7">
    <source>
        <dbReference type="ARBA" id="ARBA00022840"/>
    </source>
</evidence>
<keyword evidence="5" id="KW-0677">Repeat</keyword>
<comment type="caution">
    <text evidence="13">The sequence shown here is derived from an EMBL/GenBank/DDBJ whole genome shotgun (WGS) entry which is preliminary data.</text>
</comment>
<evidence type="ECO:0000256" key="8">
    <source>
        <dbReference type="ARBA" id="ARBA00022989"/>
    </source>
</evidence>
<dbReference type="InterPro" id="IPR036640">
    <property type="entry name" value="ABC1_TM_sf"/>
</dbReference>
<dbReference type="InterPro" id="IPR050173">
    <property type="entry name" value="ABC_transporter_C-like"/>
</dbReference>
<keyword evidence="9 10" id="KW-0472">Membrane</keyword>
<keyword evidence="3" id="KW-0813">Transport</keyword>
<dbReference type="GO" id="GO:0016887">
    <property type="term" value="F:ATP hydrolysis activity"/>
    <property type="evidence" value="ECO:0007669"/>
    <property type="project" value="InterPro"/>
</dbReference>
<dbReference type="Pfam" id="PF00664">
    <property type="entry name" value="ABC_membrane"/>
    <property type="match status" value="1"/>
</dbReference>
<dbReference type="GO" id="GO:0140359">
    <property type="term" value="F:ABC-type transporter activity"/>
    <property type="evidence" value="ECO:0007669"/>
    <property type="project" value="InterPro"/>
</dbReference>
<dbReference type="PANTHER" id="PTHR24223:SF456">
    <property type="entry name" value="MULTIDRUG RESISTANCE-ASSOCIATED PROTEIN LETHAL(2)03659"/>
    <property type="match status" value="1"/>
</dbReference>
<dbReference type="FunFam" id="1.20.1560.10:FF:000013">
    <property type="entry name" value="ABC transporter C family member 2"/>
    <property type="match status" value="1"/>
</dbReference>
<feature type="domain" description="ABC transporter" evidence="11">
    <location>
        <begin position="426"/>
        <end position="663"/>
    </location>
</feature>
<dbReference type="VEuPathDB" id="FungiDB:SeMB42_g06983"/>
<evidence type="ECO:0000313" key="13">
    <source>
        <dbReference type="EMBL" id="TPX36897.1"/>
    </source>
</evidence>
<evidence type="ECO:0000256" key="1">
    <source>
        <dbReference type="ARBA" id="ARBA00004141"/>
    </source>
</evidence>
<evidence type="ECO:0000256" key="5">
    <source>
        <dbReference type="ARBA" id="ARBA00022737"/>
    </source>
</evidence>
<gene>
    <name evidence="13" type="ORF">SeMB42_g06983</name>
</gene>
<dbReference type="PANTHER" id="PTHR24223">
    <property type="entry name" value="ATP-BINDING CASSETTE SUB-FAMILY C"/>
    <property type="match status" value="1"/>
</dbReference>
<reference evidence="13 14" key="1">
    <citation type="journal article" date="2019" name="Sci. Rep.">
        <title>Comparative genomics of chytrid fungi reveal insights into the obligate biotrophic and pathogenic lifestyle of Synchytrium endobioticum.</title>
        <authorList>
            <person name="van de Vossenberg B.T.L.H."/>
            <person name="Warris S."/>
            <person name="Nguyen H.D.T."/>
            <person name="van Gent-Pelzer M.P.E."/>
            <person name="Joly D.L."/>
            <person name="van de Geest H.C."/>
            <person name="Bonants P.J.M."/>
            <person name="Smith D.S."/>
            <person name="Levesque C.A."/>
            <person name="van der Lee T.A.J."/>
        </authorList>
    </citation>
    <scope>NUCLEOTIDE SEQUENCE [LARGE SCALE GENOMIC DNA]</scope>
    <source>
        <strain evidence="13 14">MB42</strain>
    </source>
</reference>
<evidence type="ECO:0000256" key="6">
    <source>
        <dbReference type="ARBA" id="ARBA00022741"/>
    </source>
</evidence>
<dbReference type="PROSITE" id="PS50929">
    <property type="entry name" value="ABC_TM1F"/>
    <property type="match status" value="1"/>
</dbReference>
<dbReference type="SMART" id="SM00382">
    <property type="entry name" value="AAA"/>
    <property type="match status" value="1"/>
</dbReference>
<dbReference type="PROSITE" id="PS50893">
    <property type="entry name" value="ABC_TRANSPORTER_2"/>
    <property type="match status" value="1"/>
</dbReference>
<dbReference type="STRING" id="286115.A0A507C775"/>
<keyword evidence="4 10" id="KW-0812">Transmembrane</keyword>
<keyword evidence="6" id="KW-0547">Nucleotide-binding</keyword>
<dbReference type="SUPFAM" id="SSF90123">
    <property type="entry name" value="ABC transporter transmembrane region"/>
    <property type="match status" value="1"/>
</dbReference>
<keyword evidence="7" id="KW-0067">ATP-binding</keyword>
<dbReference type="Gene3D" id="3.40.50.300">
    <property type="entry name" value="P-loop containing nucleotide triphosphate hydrolases"/>
    <property type="match status" value="1"/>
</dbReference>
<evidence type="ECO:0000256" key="10">
    <source>
        <dbReference type="SAM" id="Phobius"/>
    </source>
</evidence>
<dbReference type="GO" id="GO:0016020">
    <property type="term" value="C:membrane"/>
    <property type="evidence" value="ECO:0007669"/>
    <property type="project" value="UniProtKB-SubCell"/>
</dbReference>
<evidence type="ECO:0000256" key="2">
    <source>
        <dbReference type="ARBA" id="ARBA00009726"/>
    </source>
</evidence>
<evidence type="ECO:0000256" key="4">
    <source>
        <dbReference type="ARBA" id="ARBA00022692"/>
    </source>
</evidence>
<organism evidence="13 14">
    <name type="scientific">Synchytrium endobioticum</name>
    <dbReference type="NCBI Taxonomy" id="286115"/>
    <lineage>
        <taxon>Eukaryota</taxon>
        <taxon>Fungi</taxon>
        <taxon>Fungi incertae sedis</taxon>
        <taxon>Chytridiomycota</taxon>
        <taxon>Chytridiomycota incertae sedis</taxon>
        <taxon>Chytridiomycetes</taxon>
        <taxon>Synchytriales</taxon>
        <taxon>Synchytriaceae</taxon>
        <taxon>Synchytrium</taxon>
    </lineage>
</organism>
<feature type="transmembrane region" description="Helical" evidence="10">
    <location>
        <begin position="362"/>
        <end position="379"/>
    </location>
</feature>